<evidence type="ECO:0000313" key="1">
    <source>
        <dbReference type="EMBL" id="OAM91429.1"/>
    </source>
</evidence>
<dbReference type="RefSeq" id="WP_068768783.1">
    <property type="nucleotide sequence ID" value="NZ_CP109796.1"/>
</dbReference>
<dbReference type="EMBL" id="LRRQ01000027">
    <property type="protein sequence ID" value="OAM91429.1"/>
    <property type="molecule type" value="Genomic_DNA"/>
</dbReference>
<dbReference type="AlphaFoldDB" id="A0A178IQ73"/>
<comment type="caution">
    <text evidence="1">The sequence shown here is derived from an EMBL/GenBank/DDBJ whole genome shotgun (WGS) entry which is preliminary data.</text>
</comment>
<gene>
    <name evidence="1" type="ORF">AW736_02935</name>
</gene>
<reference evidence="1 2" key="1">
    <citation type="submission" date="2016-01" db="EMBL/GenBank/DDBJ databases">
        <title>High potential of lignocellulose degradation of a new Verrucomicrobia species.</title>
        <authorList>
            <person name="Wang Y."/>
            <person name="Shi Y."/>
            <person name="Qiu Z."/>
            <person name="Liu S."/>
            <person name="Yang H."/>
        </authorList>
    </citation>
    <scope>NUCLEOTIDE SEQUENCE [LARGE SCALE GENOMIC DNA]</scope>
    <source>
        <strain evidence="1 2">TSB47</strain>
    </source>
</reference>
<accession>A0A178IQ73</accession>
<evidence type="ECO:0000313" key="2">
    <source>
        <dbReference type="Proteomes" id="UP000078486"/>
    </source>
</evidence>
<dbReference type="Proteomes" id="UP000078486">
    <property type="component" value="Unassembled WGS sequence"/>
</dbReference>
<sequence length="234" mass="26296">MNLATRYQKSLAQANDPITRALLEFLLTRDDADPVAFGEIKATLFHGTPADMIDTMLKGIIPQEHGILGGDWLCVSPNDNMLSHFGENGVNGLVADNVVLNNCLLLGTRHLAFMLDLATGDNNDKNHQLEKWFETRGIESWKLQTEDLARAWHYLPPELEAFVWPDCHRRLIPGYGWNGACNHEAEISLTEAGCRVFAQAISQIVRHGKWQDHPKMSNATEPTGFLREQLKINI</sequence>
<protein>
    <submittedName>
        <fullName evidence="1">Uncharacterized protein</fullName>
    </submittedName>
</protein>
<organism evidence="1 2">
    <name type="scientific">Termitidicoccus mucosus</name>
    <dbReference type="NCBI Taxonomy" id="1184151"/>
    <lineage>
        <taxon>Bacteria</taxon>
        <taxon>Pseudomonadati</taxon>
        <taxon>Verrucomicrobiota</taxon>
        <taxon>Opitutia</taxon>
        <taxon>Opitutales</taxon>
        <taxon>Opitutaceae</taxon>
        <taxon>Termitidicoccus</taxon>
    </lineage>
</organism>
<keyword evidence="2" id="KW-1185">Reference proteome</keyword>
<proteinExistence type="predicted"/>
<name>A0A178IQ73_9BACT</name>